<organism evidence="3 4">
    <name type="scientific">Cladobotryum mycophilum</name>
    <dbReference type="NCBI Taxonomy" id="491253"/>
    <lineage>
        <taxon>Eukaryota</taxon>
        <taxon>Fungi</taxon>
        <taxon>Dikarya</taxon>
        <taxon>Ascomycota</taxon>
        <taxon>Pezizomycotina</taxon>
        <taxon>Sordariomycetes</taxon>
        <taxon>Hypocreomycetidae</taxon>
        <taxon>Hypocreales</taxon>
        <taxon>Hypocreaceae</taxon>
        <taxon>Cladobotryum</taxon>
    </lineage>
</organism>
<evidence type="ECO:0000313" key="3">
    <source>
        <dbReference type="EMBL" id="KAK5998076.1"/>
    </source>
</evidence>
<accession>A0ABR0T237</accession>
<evidence type="ECO:0000256" key="2">
    <source>
        <dbReference type="SAM" id="MobiDB-lite"/>
    </source>
</evidence>
<dbReference type="EMBL" id="JAVFKD010000001">
    <property type="protein sequence ID" value="KAK5998076.1"/>
    <property type="molecule type" value="Genomic_DNA"/>
</dbReference>
<dbReference type="Proteomes" id="UP001338125">
    <property type="component" value="Unassembled WGS sequence"/>
</dbReference>
<reference evidence="3 4" key="1">
    <citation type="submission" date="2024-01" db="EMBL/GenBank/DDBJ databases">
        <title>Complete genome of Cladobotryum mycophilum ATHUM6906.</title>
        <authorList>
            <person name="Christinaki A.C."/>
            <person name="Myridakis A.I."/>
            <person name="Kouvelis V.N."/>
        </authorList>
    </citation>
    <scope>NUCLEOTIDE SEQUENCE [LARGE SCALE GENOMIC DNA]</scope>
    <source>
        <strain evidence="3 4">ATHUM6906</strain>
    </source>
</reference>
<feature type="region of interest" description="Disordered" evidence="2">
    <location>
        <begin position="37"/>
        <end position="72"/>
    </location>
</feature>
<protein>
    <submittedName>
        <fullName evidence="3">Uncharacterized protein</fullName>
    </submittedName>
</protein>
<evidence type="ECO:0000256" key="1">
    <source>
        <dbReference type="SAM" id="Coils"/>
    </source>
</evidence>
<proteinExistence type="predicted"/>
<evidence type="ECO:0000313" key="4">
    <source>
        <dbReference type="Proteomes" id="UP001338125"/>
    </source>
</evidence>
<feature type="coiled-coil region" evidence="1">
    <location>
        <begin position="121"/>
        <end position="148"/>
    </location>
</feature>
<sequence>MTRSKDTSSKSVKVTPRQLPAWYARVFAITLTQDRDPYSEEFDEDLSELDEDTKSDGNEGDEDEDKKSGGHECDCDADAAHECKREADNVSERSYNGSDASYYYELKDRREGRKRELFRLRNRATQQIESQRSKLEEVRVAYKKLKRAVRKDSSAAPQLECLSGKHFDLSSPEYAEHCSAQHANVNNRLRNFVQFYHLSEQGLPQDCDKNSPCRRQVHGHICFDGPGGLEFKHFASPAHASRKSLRVKADEGDRINVEVSFISDDCLQMRLDARHVFRDGPRPKSAPKVFGFAGVRREWKDEAVKWQTMSSWRALGNRR</sequence>
<feature type="compositionally biased region" description="Acidic residues" evidence="2">
    <location>
        <begin position="39"/>
        <end position="51"/>
    </location>
</feature>
<comment type="caution">
    <text evidence="3">The sequence shown here is derived from an EMBL/GenBank/DDBJ whole genome shotgun (WGS) entry which is preliminary data.</text>
</comment>
<keyword evidence="1" id="KW-0175">Coiled coil</keyword>
<keyword evidence="4" id="KW-1185">Reference proteome</keyword>
<gene>
    <name evidence="3" type="ORF">PT974_00448</name>
</gene>
<name>A0ABR0T237_9HYPO</name>